<feature type="coiled-coil region" evidence="1">
    <location>
        <begin position="634"/>
        <end position="668"/>
    </location>
</feature>
<evidence type="ECO:0000256" key="2">
    <source>
        <dbReference type="SAM" id="MobiDB-lite"/>
    </source>
</evidence>
<keyword evidence="1" id="KW-0175">Coiled coil</keyword>
<dbReference type="Gene3D" id="3.40.50.300">
    <property type="entry name" value="P-loop containing nucleotide triphosphate hydrolases"/>
    <property type="match status" value="2"/>
</dbReference>
<feature type="coiled-coil region" evidence="1">
    <location>
        <begin position="480"/>
        <end position="523"/>
    </location>
</feature>
<dbReference type="InterPro" id="IPR027417">
    <property type="entry name" value="P-loop_NTPase"/>
</dbReference>
<dbReference type="Pfam" id="PF13476">
    <property type="entry name" value="AAA_23"/>
    <property type="match status" value="1"/>
</dbReference>
<evidence type="ECO:0000313" key="4">
    <source>
        <dbReference type="EMBL" id="KFD17610.1"/>
    </source>
</evidence>
<keyword evidence="5" id="KW-1185">Reference proteome</keyword>
<feature type="region of interest" description="Disordered" evidence="2">
    <location>
        <begin position="321"/>
        <end position="342"/>
    </location>
</feature>
<dbReference type="PANTHER" id="PTHR32114">
    <property type="entry name" value="ABC TRANSPORTER ABCH.3"/>
    <property type="match status" value="1"/>
</dbReference>
<evidence type="ECO:0000259" key="3">
    <source>
        <dbReference type="Pfam" id="PF13476"/>
    </source>
</evidence>
<keyword evidence="4" id="KW-0378">Hydrolase</keyword>
<sequence>MKILTLRFKNLNALRGEWFIDFRREPFAGNGLFAITGDTGAGKTTLLDAICLALYHQTPRLTNISQSQNALMSRGCSDCLAEVEFEIRGEAWRAFWSQNRARNQPDGKLQPPRAELARCADNVIVADKLQDKLRYTEQLSGLNFQRFTRSMMLSQGQFAAFLNAPPGERAELLEELTGTEIYGQISRSVFEQHKALRQQLETLRAGLSGVVLLDDVARQQILHQQQELQTTEQQLQQELTRHEQALLWLNQTRQLKDQHRQRELAHQETRERLEQAEPWRLRLQRSEPAEKIRPLWQQLQSRRQSQQELFTQQTLAAERLKQTETAHRQAHERWQSAEQDYRRQQMQQQQLETLLSEQVIPLDHTLASEEQQLNRSLQQLKEQQQQQAETRQQITQTEQQLQQLNSQREHWLNWHQQHAGLAEWGPALPLWRERLSQWQQQALTARTLHEQMTKQQQELSQQALVLTGLHNTLPPLQQAESAAATDLERLTQQQQSLENEHTRDALRQTLENAQSRRARQQQLLLLATKSEPLHHQLNKLQPQVAALQQKIAADEQSLTQFRELFQTERKQLQALITLCELDARITDLAALRETLEAGHPCPLCGSCEHPSVTEYKQLQPAENQQLKLAQEKRVAELQEQGVRRKEQLAQARQQYGQMTEEITTLTAALAESEAQWQSLCLAEGLTLKLTEMPLLQHYLQETEAREQQVRHQLQLREQAALACQQAREHYYQSRDRLQHHQQQTALMTEQQNTRQAAVEESSKNYRQTTEQAERLLSSLREEISRYALSLPEEIQAADAWLNTQQELWKKWQHNEQQLRDTEPEQIRLTTSLERMQQDLQRQMTVSAQTEQTVTQQRGQLSALREKRHSLFADKDVNEARQSMQRELTQLQQQQQDLLEKSHALQRELSLQDGQHRQQEQQYRQLAEQRQNDELQFTDALQKQGFSDSDAFTAALLDEETATSLRRQLQELEQASDQTGILLKQVHESLQQHLQQRPEGIPDESNVLAEITVTLKQRLNETIGQQGGLREQLKADDHYRQQQQQLIEKISQQQRLLADWDHLNHLIGSASGDRFRRFAQGLTLDHLVWLANQQLARLHGRYLLQRQSDDTLELAVIDRWQADNCRDTRTLSGGESFLVSLALALALSDLVSEKNRIESLFLDEGFGTLDAETLDVALDALDSLNASGKTIGVISHVDAMKERIPLQIRVIKNNGLGYSKLELPQP</sequence>
<feature type="coiled-coil region" evidence="1">
    <location>
        <begin position="218"/>
        <end position="276"/>
    </location>
</feature>
<dbReference type="RefSeq" id="WP_029989961.1">
    <property type="nucleotide sequence ID" value="NZ_ATMJ01000013.1"/>
</dbReference>
<gene>
    <name evidence="4" type="primary">sbcC</name>
    <name evidence="4" type="ORF">GTPT_3017</name>
</gene>
<dbReference type="GO" id="GO:0016887">
    <property type="term" value="F:ATP hydrolysis activity"/>
    <property type="evidence" value="ECO:0007669"/>
    <property type="project" value="InterPro"/>
</dbReference>
<evidence type="ECO:0000313" key="5">
    <source>
        <dbReference type="Proteomes" id="UP000028602"/>
    </source>
</evidence>
<comment type="caution">
    <text evidence="4">The sequence shown here is derived from an EMBL/GenBank/DDBJ whole genome shotgun (WGS) entry which is preliminary data.</text>
</comment>
<keyword evidence="4" id="KW-0540">Nuclease</keyword>
<organism evidence="4 5">
    <name type="scientific">Tatumella ptyseos ATCC 33301</name>
    <dbReference type="NCBI Taxonomy" id="1005995"/>
    <lineage>
        <taxon>Bacteria</taxon>
        <taxon>Pseudomonadati</taxon>
        <taxon>Pseudomonadota</taxon>
        <taxon>Gammaproteobacteria</taxon>
        <taxon>Enterobacterales</taxon>
        <taxon>Erwiniaceae</taxon>
        <taxon>Tatumella</taxon>
    </lineage>
</organism>
<feature type="coiled-coil region" evidence="1">
    <location>
        <begin position="873"/>
        <end position="974"/>
    </location>
</feature>
<dbReference type="GO" id="GO:0004527">
    <property type="term" value="F:exonuclease activity"/>
    <property type="evidence" value="ECO:0007669"/>
    <property type="project" value="UniProtKB-KW"/>
</dbReference>
<protein>
    <submittedName>
        <fullName evidence="4">SbcC family exonuclease</fullName>
    </submittedName>
</protein>
<dbReference type="Pfam" id="PF13558">
    <property type="entry name" value="SbcC_Walker_B"/>
    <property type="match status" value="1"/>
</dbReference>
<dbReference type="InterPro" id="IPR038729">
    <property type="entry name" value="Rad50/SbcC_AAA"/>
</dbReference>
<evidence type="ECO:0000256" key="1">
    <source>
        <dbReference type="SAM" id="Coils"/>
    </source>
</evidence>
<dbReference type="SUPFAM" id="SSF52540">
    <property type="entry name" value="P-loop containing nucleoside triphosphate hydrolases"/>
    <property type="match status" value="2"/>
</dbReference>
<dbReference type="EMBL" id="JMPR01000046">
    <property type="protein sequence ID" value="KFD17610.1"/>
    <property type="molecule type" value="Genomic_DNA"/>
</dbReference>
<dbReference type="eggNOG" id="COG0419">
    <property type="taxonomic scope" value="Bacteria"/>
</dbReference>
<proteinExistence type="predicted"/>
<dbReference type="Proteomes" id="UP000028602">
    <property type="component" value="Unassembled WGS sequence"/>
</dbReference>
<accession>A0A085JAW4</accession>
<feature type="domain" description="Rad50/SbcC-type AAA" evidence="3">
    <location>
        <begin position="6"/>
        <end position="237"/>
    </location>
</feature>
<dbReference type="OrthoDB" id="9795626at2"/>
<feature type="coiled-coil region" evidence="1">
    <location>
        <begin position="366"/>
        <end position="407"/>
    </location>
</feature>
<keyword evidence="4" id="KW-0269">Exonuclease</keyword>
<dbReference type="GO" id="GO:0006302">
    <property type="term" value="P:double-strand break repair"/>
    <property type="evidence" value="ECO:0007669"/>
    <property type="project" value="InterPro"/>
</dbReference>
<dbReference type="AlphaFoldDB" id="A0A085JAW4"/>
<reference evidence="4 5" key="1">
    <citation type="submission" date="2014-05" db="EMBL/GenBank/DDBJ databases">
        <title>ATOL: Assembling a taxonomically balanced genome-scale reconstruction of the evolutionary history of the Enterobacteriaceae.</title>
        <authorList>
            <person name="Plunkett G.III."/>
            <person name="Neeno-Eckwall E.C."/>
            <person name="Glasner J.D."/>
            <person name="Perna N.T."/>
        </authorList>
    </citation>
    <scope>NUCLEOTIDE SEQUENCE [LARGE SCALE GENOMIC DNA]</scope>
    <source>
        <strain evidence="4 5">ATCC 33301</strain>
    </source>
</reference>
<name>A0A085JAW4_9GAMM</name>
<dbReference type="PANTHER" id="PTHR32114:SF2">
    <property type="entry name" value="ABC TRANSPORTER ABCH.3"/>
    <property type="match status" value="1"/>
</dbReference>